<organism evidence="2 3">
    <name type="scientific">Megalurothrips usitatus</name>
    <name type="common">bean blossom thrips</name>
    <dbReference type="NCBI Taxonomy" id="439358"/>
    <lineage>
        <taxon>Eukaryota</taxon>
        <taxon>Metazoa</taxon>
        <taxon>Ecdysozoa</taxon>
        <taxon>Arthropoda</taxon>
        <taxon>Hexapoda</taxon>
        <taxon>Insecta</taxon>
        <taxon>Pterygota</taxon>
        <taxon>Neoptera</taxon>
        <taxon>Paraneoptera</taxon>
        <taxon>Thysanoptera</taxon>
        <taxon>Terebrantia</taxon>
        <taxon>Thripoidea</taxon>
        <taxon>Thripidae</taxon>
        <taxon>Megalurothrips</taxon>
    </lineage>
</organism>
<gene>
    <name evidence="2" type="ORF">ONE63_001746</name>
</gene>
<dbReference type="EMBL" id="JAPTSV010000011">
    <property type="protein sequence ID" value="KAJ1522560.1"/>
    <property type="molecule type" value="Genomic_DNA"/>
</dbReference>
<feature type="region of interest" description="Disordered" evidence="1">
    <location>
        <begin position="161"/>
        <end position="212"/>
    </location>
</feature>
<keyword evidence="3" id="KW-1185">Reference proteome</keyword>
<evidence type="ECO:0000256" key="1">
    <source>
        <dbReference type="SAM" id="MobiDB-lite"/>
    </source>
</evidence>
<feature type="compositionally biased region" description="Low complexity" evidence="1">
    <location>
        <begin position="110"/>
        <end position="120"/>
    </location>
</feature>
<evidence type="ECO:0000313" key="3">
    <source>
        <dbReference type="Proteomes" id="UP001075354"/>
    </source>
</evidence>
<evidence type="ECO:0000313" key="2">
    <source>
        <dbReference type="EMBL" id="KAJ1522560.1"/>
    </source>
</evidence>
<name>A0AAV7XDG2_9NEOP</name>
<reference evidence="2" key="1">
    <citation type="submission" date="2022-12" db="EMBL/GenBank/DDBJ databases">
        <title>Chromosome-level genome assembly of the bean flower thrips Megalurothrips usitatus.</title>
        <authorList>
            <person name="Ma L."/>
            <person name="Liu Q."/>
            <person name="Li H."/>
            <person name="Cai W."/>
        </authorList>
    </citation>
    <scope>NUCLEOTIDE SEQUENCE</scope>
    <source>
        <strain evidence="2">Cailab_2022a</strain>
    </source>
</reference>
<feature type="compositionally biased region" description="Basic residues" evidence="1">
    <location>
        <begin position="100"/>
        <end position="109"/>
    </location>
</feature>
<sequence>MFSLDGYGALGDSCSSHGEDLWLDDDSSSHSEDAFSDQQRRQRGCGPPAQLLAAGVAAAGRQPARAPAHAEHQLGLRGPARPHPHPAVRKAALQGGHAQAGHRLHRLPRRPGAGAGPCRWPGRRPGGQGHQAGAAPAAQGHPPHLARIRAHGALAVLVHGQEDVHQRRHVRQGVDAAGPPRRRRPRGSRGARRTRRCRLAPAPPAPRPGPLRAGLRVADREAGGSPTAANTMTTDLGAPGAPTAIERQRLAPPLATPRPAYAPPTGGGPGVVCHGHTLMGCGLGPTAHWFSCGTTDKPPYFCF</sequence>
<accession>A0AAV7XDG2</accession>
<feature type="region of interest" description="Disordered" evidence="1">
    <location>
        <begin position="18"/>
        <end position="141"/>
    </location>
</feature>
<feature type="compositionally biased region" description="Low complexity" evidence="1">
    <location>
        <begin position="131"/>
        <end position="141"/>
    </location>
</feature>
<proteinExistence type="predicted"/>
<dbReference type="AlphaFoldDB" id="A0AAV7XDG2"/>
<protein>
    <submittedName>
        <fullName evidence="2">Uncharacterized protein</fullName>
    </submittedName>
</protein>
<comment type="caution">
    <text evidence="2">The sequence shown here is derived from an EMBL/GenBank/DDBJ whole genome shotgun (WGS) entry which is preliminary data.</text>
</comment>
<feature type="compositionally biased region" description="Low complexity" evidence="1">
    <location>
        <begin position="47"/>
        <end position="67"/>
    </location>
</feature>
<dbReference type="Proteomes" id="UP001075354">
    <property type="component" value="Chromosome 11"/>
</dbReference>
<feature type="compositionally biased region" description="Basic residues" evidence="1">
    <location>
        <begin position="180"/>
        <end position="198"/>
    </location>
</feature>